<sequence>MNQSNDRCNLFQESDLLLQESQHDTVEMISTAQIHGEESTGVDNKKPKCHGNKKLQRFKRKWRTRGLNEEEIVTLINTKGHDISEQSLNESMMNDE</sequence>
<organism evidence="1 3">
    <name type="scientific">Rotaria magnacalcarata</name>
    <dbReference type="NCBI Taxonomy" id="392030"/>
    <lineage>
        <taxon>Eukaryota</taxon>
        <taxon>Metazoa</taxon>
        <taxon>Spiralia</taxon>
        <taxon>Gnathifera</taxon>
        <taxon>Rotifera</taxon>
        <taxon>Eurotatoria</taxon>
        <taxon>Bdelloidea</taxon>
        <taxon>Philodinida</taxon>
        <taxon>Philodinidae</taxon>
        <taxon>Rotaria</taxon>
    </lineage>
</organism>
<evidence type="ECO:0000313" key="1">
    <source>
        <dbReference type="EMBL" id="CAF2105658.1"/>
    </source>
</evidence>
<dbReference type="EMBL" id="CAJOBG010043985">
    <property type="protein sequence ID" value="CAF4432427.1"/>
    <property type="molecule type" value="Genomic_DNA"/>
</dbReference>
<comment type="caution">
    <text evidence="1">The sequence shown here is derived from an EMBL/GenBank/DDBJ whole genome shotgun (WGS) entry which is preliminary data.</text>
</comment>
<name>A0A816UTA0_9BILA</name>
<evidence type="ECO:0000313" key="3">
    <source>
        <dbReference type="Proteomes" id="UP000663856"/>
    </source>
</evidence>
<keyword evidence="4" id="KW-1185">Reference proteome</keyword>
<dbReference type="Proteomes" id="UP000663866">
    <property type="component" value="Unassembled WGS sequence"/>
</dbReference>
<dbReference type="EMBL" id="CAJNRF010008879">
    <property type="protein sequence ID" value="CAF2105658.1"/>
    <property type="molecule type" value="Genomic_DNA"/>
</dbReference>
<evidence type="ECO:0000313" key="4">
    <source>
        <dbReference type="Proteomes" id="UP000663866"/>
    </source>
</evidence>
<dbReference type="AlphaFoldDB" id="A0A816UTA0"/>
<proteinExistence type="predicted"/>
<protein>
    <submittedName>
        <fullName evidence="1">Uncharacterized protein</fullName>
    </submittedName>
</protein>
<accession>A0A816UTA0</accession>
<gene>
    <name evidence="2" type="ORF">OVN521_LOCUS36787</name>
    <name evidence="1" type="ORF">WKI299_LOCUS21303</name>
</gene>
<dbReference type="Proteomes" id="UP000663856">
    <property type="component" value="Unassembled WGS sequence"/>
</dbReference>
<reference evidence="1" key="1">
    <citation type="submission" date="2021-02" db="EMBL/GenBank/DDBJ databases">
        <authorList>
            <person name="Nowell W R."/>
        </authorList>
    </citation>
    <scope>NUCLEOTIDE SEQUENCE</scope>
</reference>
<evidence type="ECO:0000313" key="2">
    <source>
        <dbReference type="EMBL" id="CAF4432427.1"/>
    </source>
</evidence>